<evidence type="ECO:0000313" key="1">
    <source>
        <dbReference type="EMBL" id="MDT0267213.1"/>
    </source>
</evidence>
<comment type="caution">
    <text evidence="1">The sequence shown here is derived from an EMBL/GenBank/DDBJ whole genome shotgun (WGS) entry which is preliminary data.</text>
</comment>
<proteinExistence type="predicted"/>
<dbReference type="Gene3D" id="3.40.1410.10">
    <property type="entry name" value="Chorismate lyase-like"/>
    <property type="match status" value="1"/>
</dbReference>
<keyword evidence="2" id="KW-1185">Reference proteome</keyword>
<gene>
    <name evidence="1" type="ORF">RM844_13045</name>
</gene>
<accession>A0ABU2JQG0</accession>
<evidence type="ECO:0008006" key="3">
    <source>
        <dbReference type="Google" id="ProtNLM"/>
    </source>
</evidence>
<dbReference type="Proteomes" id="UP001183410">
    <property type="component" value="Unassembled WGS sequence"/>
</dbReference>
<dbReference type="InterPro" id="IPR028978">
    <property type="entry name" value="Chorismate_lyase_/UTRA_dom_sf"/>
</dbReference>
<dbReference type="RefSeq" id="WP_311667256.1">
    <property type="nucleotide sequence ID" value="NZ_JAVREO010000006.1"/>
</dbReference>
<evidence type="ECO:0000313" key="2">
    <source>
        <dbReference type="Proteomes" id="UP001183410"/>
    </source>
</evidence>
<name>A0ABU2JQG0_9ACTN</name>
<reference evidence="2" key="1">
    <citation type="submission" date="2023-07" db="EMBL/GenBank/DDBJ databases">
        <title>30 novel species of actinomycetes from the DSMZ collection.</title>
        <authorList>
            <person name="Nouioui I."/>
        </authorList>
    </citation>
    <scope>NUCLEOTIDE SEQUENCE [LARGE SCALE GENOMIC DNA]</scope>
    <source>
        <strain evidence="2">DSM 44915</strain>
    </source>
</reference>
<organism evidence="1 2">
    <name type="scientific">Streptomyces chisholmiae</name>
    <dbReference type="NCBI Taxonomy" id="3075540"/>
    <lineage>
        <taxon>Bacteria</taxon>
        <taxon>Bacillati</taxon>
        <taxon>Actinomycetota</taxon>
        <taxon>Actinomycetes</taxon>
        <taxon>Kitasatosporales</taxon>
        <taxon>Streptomycetaceae</taxon>
        <taxon>Streptomyces</taxon>
    </lineage>
</organism>
<protein>
    <recommendedName>
        <fullName evidence="3">Chorismate lyase</fullName>
    </recommendedName>
</protein>
<sequence length="196" mass="21367">MSLPTPSGVFPLVFPLSFPLEPRLGRGRPLEHTRGFASPLTRIVLSSEGQTTTLLESMSGESLRLRCLAQLRVTARETGEGVAALLRTPEDTGVLVRHTATTRTCGEPLSVNHVVARLDLEPAIEHCLTSTSVPLGRALTEAGTGHRRTLLETGRRPWGQGGDNRPACFKTYLVWHRDLPLVLINELFNPSYVPAG</sequence>
<dbReference type="SUPFAM" id="SSF64288">
    <property type="entry name" value="Chorismate lyase-like"/>
    <property type="match status" value="1"/>
</dbReference>
<dbReference type="EMBL" id="JAVREO010000006">
    <property type="protein sequence ID" value="MDT0267213.1"/>
    <property type="molecule type" value="Genomic_DNA"/>
</dbReference>